<proteinExistence type="inferred from homology"/>
<evidence type="ECO:0000313" key="5">
    <source>
        <dbReference type="Proteomes" id="UP000030747"/>
    </source>
</evidence>
<dbReference type="RefSeq" id="XP_013231458.1">
    <property type="nucleotide sequence ID" value="XM_013376004.1"/>
</dbReference>
<keyword evidence="2 3" id="KW-0808">Transferase</keyword>
<dbReference type="InterPro" id="IPR001441">
    <property type="entry name" value="UPP_synth-like"/>
</dbReference>
<gene>
    <name evidence="4" type="ORF">ETH_00037555</name>
</gene>
<comment type="similarity">
    <text evidence="1 3">Belongs to the UPP synthase family.</text>
</comment>
<dbReference type="EMBL" id="HG675247">
    <property type="protein sequence ID" value="CDJ40708.1"/>
    <property type="molecule type" value="Genomic_DNA"/>
</dbReference>
<dbReference type="EC" id="2.5.1.-" evidence="3"/>
<dbReference type="InterPro" id="IPR036424">
    <property type="entry name" value="UPP_synth-like_sf"/>
</dbReference>
<dbReference type="OrthoDB" id="4173905at2759"/>
<dbReference type="Pfam" id="PF01255">
    <property type="entry name" value="Prenyltransf"/>
    <property type="match status" value="1"/>
</dbReference>
<dbReference type="GO" id="GO:0016094">
    <property type="term" value="P:polyprenol biosynthetic process"/>
    <property type="evidence" value="ECO:0007669"/>
    <property type="project" value="TreeGrafter"/>
</dbReference>
<dbReference type="AlphaFoldDB" id="U6KUV7"/>
<sequence>MLNFVERLLCGVVAAGPVPSHVAFVMDGNRRFSSKQQQAAAYGHSCGAHALKTVAAACAAAGVRVVSVFAFALANFYRNPPEVEALLSLAENTFKDPQWIRGFLMAEGIRLAVVGDLSFVGPQLQAAAAAAERETRSNSRMLLRICVSYGARHEVYRVTAPLQQQQQQQQQQQRDLLAVSGVRAPLPTEAAAAAAAEAPAAAAAAASDYTPPPLLPPEPLCIQLRSSLTKGLLKADKPTSELGKAFWRALQGGDCPLPELLIRTSGEARLSDFLLCEVQQQQQQQQQR</sequence>
<name>U6KUV7_EIMTE</name>
<accession>U6KUV7</accession>
<evidence type="ECO:0000256" key="3">
    <source>
        <dbReference type="RuleBase" id="RU363018"/>
    </source>
</evidence>
<dbReference type="OMA" id="DFLLCEV"/>
<evidence type="ECO:0000313" key="4">
    <source>
        <dbReference type="EMBL" id="CDJ40708.1"/>
    </source>
</evidence>
<dbReference type="PANTHER" id="PTHR10291:SF43">
    <property type="entry name" value="DEHYDRODOLICHYL DIPHOSPHATE SYNTHASE COMPLEX SUBUNIT DHDDS"/>
    <property type="match status" value="1"/>
</dbReference>
<reference evidence="4" key="1">
    <citation type="submission" date="2013-10" db="EMBL/GenBank/DDBJ databases">
        <title>Genomic analysis of the causative agents of coccidiosis in chickens.</title>
        <authorList>
            <person name="Reid A.J."/>
            <person name="Blake D."/>
            <person name="Billington K."/>
            <person name="Browne H."/>
            <person name="Dunn M."/>
            <person name="Hung S."/>
            <person name="Kawahara F."/>
            <person name="Miranda-Saavedra D."/>
            <person name="Mourier T."/>
            <person name="Nagra H."/>
            <person name="Otto T.D."/>
            <person name="Rawlings N."/>
            <person name="Sanchez A."/>
            <person name="Sanders M."/>
            <person name="Subramaniam C."/>
            <person name="Tay Y."/>
            <person name="Dear P."/>
            <person name="Doerig C."/>
            <person name="Gruber A."/>
            <person name="Parkinson J."/>
            <person name="Shirley M."/>
            <person name="Wan K.L."/>
            <person name="Berriman M."/>
            <person name="Tomley F."/>
            <person name="Pain A."/>
        </authorList>
    </citation>
    <scope>NUCLEOTIDE SEQUENCE [LARGE SCALE GENOMIC DNA]</scope>
    <source>
        <strain evidence="4">Houghton</strain>
    </source>
</reference>
<keyword evidence="5" id="KW-1185">Reference proteome</keyword>
<dbReference type="VEuPathDB" id="ToxoDB:ETH_00037555"/>
<dbReference type="SUPFAM" id="SSF64005">
    <property type="entry name" value="Undecaprenyl diphosphate synthase"/>
    <property type="match status" value="2"/>
</dbReference>
<dbReference type="VEuPathDB" id="ToxoDB:ETH2_1049800"/>
<reference evidence="4" key="2">
    <citation type="submission" date="2013-10" db="EMBL/GenBank/DDBJ databases">
        <authorList>
            <person name="Aslett M."/>
        </authorList>
    </citation>
    <scope>NUCLEOTIDE SEQUENCE [LARGE SCALE GENOMIC DNA]</scope>
    <source>
        <strain evidence="4">Houghton</strain>
    </source>
</reference>
<dbReference type="GO" id="GO:0005783">
    <property type="term" value="C:endoplasmic reticulum"/>
    <property type="evidence" value="ECO:0007669"/>
    <property type="project" value="TreeGrafter"/>
</dbReference>
<dbReference type="Proteomes" id="UP000030747">
    <property type="component" value="Unassembled WGS sequence"/>
</dbReference>
<dbReference type="Gene3D" id="3.40.1180.10">
    <property type="entry name" value="Decaprenyl diphosphate synthase-like"/>
    <property type="match status" value="1"/>
</dbReference>
<protein>
    <recommendedName>
        <fullName evidence="3">Alkyl transferase</fullName>
        <ecNumber evidence="3">2.5.1.-</ecNumber>
    </recommendedName>
</protein>
<evidence type="ECO:0000256" key="2">
    <source>
        <dbReference type="ARBA" id="ARBA00022679"/>
    </source>
</evidence>
<organism evidence="4 5">
    <name type="scientific">Eimeria tenella</name>
    <name type="common">Coccidian parasite</name>
    <dbReference type="NCBI Taxonomy" id="5802"/>
    <lineage>
        <taxon>Eukaryota</taxon>
        <taxon>Sar</taxon>
        <taxon>Alveolata</taxon>
        <taxon>Apicomplexa</taxon>
        <taxon>Conoidasida</taxon>
        <taxon>Coccidia</taxon>
        <taxon>Eucoccidiorida</taxon>
        <taxon>Eimeriorina</taxon>
        <taxon>Eimeriidae</taxon>
        <taxon>Eimeria</taxon>
    </lineage>
</organism>
<evidence type="ECO:0000256" key="1">
    <source>
        <dbReference type="ARBA" id="ARBA00005432"/>
    </source>
</evidence>
<dbReference type="NCBIfam" id="TIGR00055">
    <property type="entry name" value="uppS"/>
    <property type="match status" value="1"/>
</dbReference>
<dbReference type="GO" id="GO:0045547">
    <property type="term" value="F:ditrans,polycis-polyprenyl diphosphate synthase [(2E,6E)-farnesyl diphosphate specific] activity"/>
    <property type="evidence" value="ECO:0007669"/>
    <property type="project" value="TreeGrafter"/>
</dbReference>
<dbReference type="GeneID" id="25256552"/>
<dbReference type="PANTHER" id="PTHR10291">
    <property type="entry name" value="DEHYDRODOLICHYL DIPHOSPHATE SYNTHASE FAMILY MEMBER"/>
    <property type="match status" value="1"/>
</dbReference>